<dbReference type="EMBL" id="JH711580">
    <property type="protein sequence ID" value="EIW79947.1"/>
    <property type="molecule type" value="Genomic_DNA"/>
</dbReference>
<organism evidence="3 4">
    <name type="scientific">Coniophora puteana (strain RWD-64-598)</name>
    <name type="common">Brown rot fungus</name>
    <dbReference type="NCBI Taxonomy" id="741705"/>
    <lineage>
        <taxon>Eukaryota</taxon>
        <taxon>Fungi</taxon>
        <taxon>Dikarya</taxon>
        <taxon>Basidiomycota</taxon>
        <taxon>Agaricomycotina</taxon>
        <taxon>Agaricomycetes</taxon>
        <taxon>Agaricomycetidae</taxon>
        <taxon>Boletales</taxon>
        <taxon>Coniophorineae</taxon>
        <taxon>Coniophoraceae</taxon>
        <taxon>Coniophora</taxon>
    </lineage>
</organism>
<sequence length="479" mass="54538">MSTGVASTWKELYNATAKAAEYNANERRNFSRCLPGTRTELLNDLQDDFGQDGRKIVWLFGDSGTGKSSVAHTIAQRLKEQDRLAATFFFSRKQRGRSNPNQVLSTIAYQIGCLHRRAKEAIVRAIEDDPGLLDDDHPRDDQFRKLVQEPLRNLKSSWTEARSIIIDAADEAEPPQPWFTRSAIVPMVLTLNDLLRDHNVPISRILITSRPLPLYLGLQENEDVRDFMYPIHIEDFDATPDIELYLRESFNSIHACRQLHFVRQRPWPTQDILASLSSHVHGRFITAATIVRWVEAAEHPVDCLNLVSNLYNGRVDTIDIDLRSFDSLYHYILCQGTEDDLTQQRAGAELLSDIAALAQPLSASTISILLGIDVRKQTARLAAIINVPPLDPVQIYHPSLRDYLADESRSQYLYIQPCDSHNRLTQWCFRTFRSTLPDHPRDVSPALQYALDYWTFHLLHSGQTPEANGTEYGGHEIPE</sequence>
<dbReference type="InterPro" id="IPR027417">
    <property type="entry name" value="P-loop_NTPase"/>
</dbReference>
<proteinExistence type="predicted"/>
<evidence type="ECO:0000256" key="1">
    <source>
        <dbReference type="ARBA" id="ARBA00022737"/>
    </source>
</evidence>
<dbReference type="InterPro" id="IPR056884">
    <property type="entry name" value="NPHP3-like_N"/>
</dbReference>
<dbReference type="GeneID" id="19203412"/>
<name>A0A5M3MLN4_CONPW</name>
<accession>A0A5M3MLN4</accession>
<dbReference type="Proteomes" id="UP000053558">
    <property type="component" value="Unassembled WGS sequence"/>
</dbReference>
<dbReference type="KEGG" id="cput:CONPUDRAFT_155337"/>
<evidence type="ECO:0000313" key="4">
    <source>
        <dbReference type="Proteomes" id="UP000053558"/>
    </source>
</evidence>
<dbReference type="OrthoDB" id="4760524at2759"/>
<dbReference type="OMA" id="SICYHTI"/>
<gene>
    <name evidence="3" type="ORF">CONPUDRAFT_155337</name>
</gene>
<keyword evidence="4" id="KW-1185">Reference proteome</keyword>
<dbReference type="Pfam" id="PF24883">
    <property type="entry name" value="NPHP3_N"/>
    <property type="match status" value="1"/>
</dbReference>
<evidence type="ECO:0000313" key="3">
    <source>
        <dbReference type="EMBL" id="EIW79947.1"/>
    </source>
</evidence>
<comment type="caution">
    <text evidence="3">The sequence shown here is derived from an EMBL/GenBank/DDBJ whole genome shotgun (WGS) entry which is preliminary data.</text>
</comment>
<evidence type="ECO:0000259" key="2">
    <source>
        <dbReference type="Pfam" id="PF24883"/>
    </source>
</evidence>
<dbReference type="Gene3D" id="3.40.50.300">
    <property type="entry name" value="P-loop containing nucleotide triphosphate hydrolases"/>
    <property type="match status" value="1"/>
</dbReference>
<dbReference type="RefSeq" id="XP_007770264.1">
    <property type="nucleotide sequence ID" value="XM_007772074.1"/>
</dbReference>
<keyword evidence="1" id="KW-0677">Repeat</keyword>
<protein>
    <recommendedName>
        <fullName evidence="2">Nephrocystin 3-like N-terminal domain-containing protein</fullName>
    </recommendedName>
</protein>
<dbReference type="SUPFAM" id="SSF52540">
    <property type="entry name" value="P-loop containing nucleoside triphosphate hydrolases"/>
    <property type="match status" value="1"/>
</dbReference>
<feature type="domain" description="Nephrocystin 3-like N-terminal" evidence="2">
    <location>
        <begin position="51"/>
        <end position="210"/>
    </location>
</feature>
<dbReference type="PANTHER" id="PTHR10039">
    <property type="entry name" value="AMELOGENIN"/>
    <property type="match status" value="1"/>
</dbReference>
<dbReference type="PANTHER" id="PTHR10039:SF17">
    <property type="entry name" value="FUNGAL STAND N-TERMINAL GOODBYE DOMAIN-CONTAINING PROTEIN-RELATED"/>
    <property type="match status" value="1"/>
</dbReference>
<reference evidence="4" key="1">
    <citation type="journal article" date="2012" name="Science">
        <title>The Paleozoic origin of enzymatic lignin decomposition reconstructed from 31 fungal genomes.</title>
        <authorList>
            <person name="Floudas D."/>
            <person name="Binder M."/>
            <person name="Riley R."/>
            <person name="Barry K."/>
            <person name="Blanchette R.A."/>
            <person name="Henrissat B."/>
            <person name="Martinez A.T."/>
            <person name="Otillar R."/>
            <person name="Spatafora J.W."/>
            <person name="Yadav J.S."/>
            <person name="Aerts A."/>
            <person name="Benoit I."/>
            <person name="Boyd A."/>
            <person name="Carlson A."/>
            <person name="Copeland A."/>
            <person name="Coutinho P.M."/>
            <person name="de Vries R.P."/>
            <person name="Ferreira P."/>
            <person name="Findley K."/>
            <person name="Foster B."/>
            <person name="Gaskell J."/>
            <person name="Glotzer D."/>
            <person name="Gorecki P."/>
            <person name="Heitman J."/>
            <person name="Hesse C."/>
            <person name="Hori C."/>
            <person name="Igarashi K."/>
            <person name="Jurgens J.A."/>
            <person name="Kallen N."/>
            <person name="Kersten P."/>
            <person name="Kohler A."/>
            <person name="Kuees U."/>
            <person name="Kumar T.K.A."/>
            <person name="Kuo A."/>
            <person name="LaButti K."/>
            <person name="Larrondo L.F."/>
            <person name="Lindquist E."/>
            <person name="Ling A."/>
            <person name="Lombard V."/>
            <person name="Lucas S."/>
            <person name="Lundell T."/>
            <person name="Martin R."/>
            <person name="McLaughlin D.J."/>
            <person name="Morgenstern I."/>
            <person name="Morin E."/>
            <person name="Murat C."/>
            <person name="Nagy L.G."/>
            <person name="Nolan M."/>
            <person name="Ohm R.A."/>
            <person name="Patyshakuliyeva A."/>
            <person name="Rokas A."/>
            <person name="Ruiz-Duenas F.J."/>
            <person name="Sabat G."/>
            <person name="Salamov A."/>
            <person name="Samejima M."/>
            <person name="Schmutz J."/>
            <person name="Slot J.C."/>
            <person name="St John F."/>
            <person name="Stenlid J."/>
            <person name="Sun H."/>
            <person name="Sun S."/>
            <person name="Syed K."/>
            <person name="Tsang A."/>
            <person name="Wiebenga A."/>
            <person name="Young D."/>
            <person name="Pisabarro A."/>
            <person name="Eastwood D.C."/>
            <person name="Martin F."/>
            <person name="Cullen D."/>
            <person name="Grigoriev I.V."/>
            <person name="Hibbett D.S."/>
        </authorList>
    </citation>
    <scope>NUCLEOTIDE SEQUENCE [LARGE SCALE GENOMIC DNA]</scope>
    <source>
        <strain evidence="4">RWD-64-598 SS2</strain>
    </source>
</reference>
<dbReference type="AlphaFoldDB" id="A0A5M3MLN4"/>